<dbReference type="InterPro" id="IPR036365">
    <property type="entry name" value="PGBD-like_sf"/>
</dbReference>
<dbReference type="RefSeq" id="WP_208545800.1">
    <property type="nucleotide sequence ID" value="NZ_FNDI01000014.1"/>
</dbReference>
<organism evidence="3 4">
    <name type="scientific">Paraburkholderia steynii</name>
    <dbReference type="NCBI Taxonomy" id="1245441"/>
    <lineage>
        <taxon>Bacteria</taxon>
        <taxon>Pseudomonadati</taxon>
        <taxon>Pseudomonadota</taxon>
        <taxon>Betaproteobacteria</taxon>
        <taxon>Burkholderiales</taxon>
        <taxon>Burkholderiaceae</taxon>
        <taxon>Paraburkholderia</taxon>
    </lineage>
</organism>
<dbReference type="Gene3D" id="1.10.101.10">
    <property type="entry name" value="PGBD-like superfamily/PGBD"/>
    <property type="match status" value="1"/>
</dbReference>
<dbReference type="Gene3D" id="3.30.1380.10">
    <property type="match status" value="1"/>
</dbReference>
<dbReference type="InterPro" id="IPR009045">
    <property type="entry name" value="Zn_M74/Hedgehog-like"/>
</dbReference>
<dbReference type="SUPFAM" id="SSF47090">
    <property type="entry name" value="PGBD-like"/>
    <property type="match status" value="1"/>
</dbReference>
<dbReference type="AlphaFoldDB" id="A0A7Z7B9L0"/>
<proteinExistence type="predicted"/>
<dbReference type="InterPro" id="IPR002477">
    <property type="entry name" value="Peptidoglycan-bd-like"/>
</dbReference>
<accession>A0A7Z7B9L0</accession>
<feature type="domain" description="Peptidoglycan binding-like" evidence="1">
    <location>
        <begin position="198"/>
        <end position="251"/>
    </location>
</feature>
<dbReference type="InterPro" id="IPR039561">
    <property type="entry name" value="Peptidase_M15C"/>
</dbReference>
<dbReference type="Pfam" id="PF01471">
    <property type="entry name" value="PG_binding_1"/>
    <property type="match status" value="1"/>
</dbReference>
<keyword evidence="3" id="KW-0121">Carboxypeptidase</keyword>
<dbReference type="Proteomes" id="UP000198900">
    <property type="component" value="Unassembled WGS sequence"/>
</dbReference>
<comment type="caution">
    <text evidence="3">The sequence shown here is derived from an EMBL/GenBank/DDBJ whole genome shotgun (WGS) entry which is preliminary data.</text>
</comment>
<name>A0A7Z7B9L0_9BURK</name>
<protein>
    <submittedName>
        <fullName evidence="3">D-alanyl-D-alanine carboxypeptidase</fullName>
    </submittedName>
</protein>
<evidence type="ECO:0000313" key="4">
    <source>
        <dbReference type="Proteomes" id="UP000198900"/>
    </source>
</evidence>
<sequence length="254" mass="26927">MSITTLMPIPSGINQNVKAARQQTMISLLGNPRATYSSDCQNPTLPVIASMIVRDQVGPLKVTGLRPAVESLKDIFTDIKSACPNIYPALGHAGMLCARFVRGSTTAISNHSWGTAIDLTLDGQLDVRGDGRVQQGLIDIAPIFNSRGWFWGAGFRTEDGMHFECGDDLIRKWAADGVFGDAPKVGVATASLLTLGDRGPDVAALQTALNNKGAHLLVDGDFGRNTQAAVMAFQLSHGLVADGVVGDKTHGLLF</sequence>
<evidence type="ECO:0000259" key="2">
    <source>
        <dbReference type="Pfam" id="PF13539"/>
    </source>
</evidence>
<reference evidence="3" key="1">
    <citation type="submission" date="2016-10" db="EMBL/GenBank/DDBJ databases">
        <authorList>
            <person name="Varghese N."/>
            <person name="Submissions S."/>
        </authorList>
    </citation>
    <scope>NUCLEOTIDE SEQUENCE [LARGE SCALE GENOMIC DNA]</scope>
    <source>
        <strain evidence="3">YR281</strain>
    </source>
</reference>
<evidence type="ECO:0000313" key="3">
    <source>
        <dbReference type="EMBL" id="SDI29291.1"/>
    </source>
</evidence>
<dbReference type="Pfam" id="PF13539">
    <property type="entry name" value="Peptidase_M15_4"/>
    <property type="match status" value="1"/>
</dbReference>
<dbReference type="InterPro" id="IPR036366">
    <property type="entry name" value="PGBDSf"/>
</dbReference>
<dbReference type="GO" id="GO:0004180">
    <property type="term" value="F:carboxypeptidase activity"/>
    <property type="evidence" value="ECO:0007669"/>
    <property type="project" value="UniProtKB-KW"/>
</dbReference>
<keyword evidence="3" id="KW-0378">Hydrolase</keyword>
<evidence type="ECO:0000259" key="1">
    <source>
        <dbReference type="Pfam" id="PF01471"/>
    </source>
</evidence>
<keyword evidence="3" id="KW-0645">Protease</keyword>
<dbReference type="EMBL" id="FNDI01000014">
    <property type="protein sequence ID" value="SDI29291.1"/>
    <property type="molecule type" value="Genomic_DNA"/>
</dbReference>
<keyword evidence="4" id="KW-1185">Reference proteome</keyword>
<gene>
    <name evidence="3" type="ORF">SAMN04487926_114217</name>
</gene>
<dbReference type="SUPFAM" id="SSF55166">
    <property type="entry name" value="Hedgehog/DD-peptidase"/>
    <property type="match status" value="1"/>
</dbReference>
<feature type="domain" description="Peptidase M15C" evidence="2">
    <location>
        <begin position="103"/>
        <end position="164"/>
    </location>
</feature>